<evidence type="ECO:0000256" key="8">
    <source>
        <dbReference type="SAM" id="MobiDB-lite"/>
    </source>
</evidence>
<keyword evidence="4" id="KW-0808">Transferase</keyword>
<evidence type="ECO:0000313" key="11">
    <source>
        <dbReference type="Proteomes" id="UP000223296"/>
    </source>
</evidence>
<dbReference type="GO" id="GO:0009307">
    <property type="term" value="P:DNA restriction-modification system"/>
    <property type="evidence" value="ECO:0007669"/>
    <property type="project" value="UniProtKB-KW"/>
</dbReference>
<accession>A0AA44U8C5</accession>
<evidence type="ECO:0000256" key="2">
    <source>
        <dbReference type="ARBA" id="ARBA00011900"/>
    </source>
</evidence>
<feature type="region of interest" description="Disordered" evidence="8">
    <location>
        <begin position="254"/>
        <end position="274"/>
    </location>
</feature>
<name>A0AA44U8C5_NEIGO</name>
<feature type="domain" description="DNA methylase adenine-specific" evidence="9">
    <location>
        <begin position="50"/>
        <end position="151"/>
    </location>
</feature>
<evidence type="ECO:0000259" key="9">
    <source>
        <dbReference type="Pfam" id="PF02384"/>
    </source>
</evidence>
<organism evidence="10 11">
    <name type="scientific">Neisseria gonorrhoeae 3502</name>
    <dbReference type="NCBI Taxonomy" id="1193404"/>
    <lineage>
        <taxon>Bacteria</taxon>
        <taxon>Pseudomonadati</taxon>
        <taxon>Pseudomonadota</taxon>
        <taxon>Betaproteobacteria</taxon>
        <taxon>Neisseriales</taxon>
        <taxon>Neisseriaceae</taxon>
        <taxon>Neisseria</taxon>
    </lineage>
</organism>
<sequence length="274" mass="31178">MFALAASNMILRGDGKANLHQSSCFMTDFQDLIKNPKPETGLKRPNVGFLNPPYAQSKSDAELHELYFVKEMLDMLAEGGTGIAIIPVSCVIAPSKAKSEIVKYHRLKAVMSMPSELFYPVGTVTCIVVFEAHKPHFQTVVIDPDTQEEISTKKACRKTWFGYWRDDGFEKTKHLGRIDLYDRWQGIKARWLEHYLNNEVHTGESVTAFVTDNDEWVAEAYLETDYSKITRADFEQVVREFALFQLLGAEVGPTENLDNESYEDDDNNDFGDDE</sequence>
<evidence type="ECO:0000256" key="6">
    <source>
        <dbReference type="ARBA" id="ARBA00022747"/>
    </source>
</evidence>
<feature type="compositionally biased region" description="Acidic residues" evidence="8">
    <location>
        <begin position="257"/>
        <end position="274"/>
    </location>
</feature>
<keyword evidence="6" id="KW-0680">Restriction system</keyword>
<dbReference type="PANTHER" id="PTHR42933:SF1">
    <property type="entry name" value="SITE-SPECIFIC DNA-METHYLTRANSFERASE (ADENINE-SPECIFIC)"/>
    <property type="match status" value="1"/>
</dbReference>
<dbReference type="EC" id="2.1.1.72" evidence="2"/>
<dbReference type="InterPro" id="IPR051537">
    <property type="entry name" value="DNA_Adenine_Mtase"/>
</dbReference>
<dbReference type="GeneID" id="66752695"/>
<dbReference type="Proteomes" id="UP000223296">
    <property type="component" value="Unassembled WGS sequence"/>
</dbReference>
<dbReference type="GO" id="GO:0009007">
    <property type="term" value="F:site-specific DNA-methyltransferase (adenine-specific) activity"/>
    <property type="evidence" value="ECO:0007669"/>
    <property type="project" value="UniProtKB-EC"/>
</dbReference>
<gene>
    <name evidence="10" type="ORF">N776_06825</name>
</gene>
<evidence type="ECO:0000256" key="4">
    <source>
        <dbReference type="ARBA" id="ARBA00022679"/>
    </source>
</evidence>
<proteinExistence type="inferred from homology"/>
<dbReference type="PANTHER" id="PTHR42933">
    <property type="entry name" value="SLR6095 PROTEIN"/>
    <property type="match status" value="1"/>
</dbReference>
<dbReference type="InterPro" id="IPR029063">
    <property type="entry name" value="SAM-dependent_MTases_sf"/>
</dbReference>
<evidence type="ECO:0000256" key="3">
    <source>
        <dbReference type="ARBA" id="ARBA00022603"/>
    </source>
</evidence>
<dbReference type="Gene3D" id="3.40.50.150">
    <property type="entry name" value="Vaccinia Virus protein VP39"/>
    <property type="match status" value="1"/>
</dbReference>
<comment type="similarity">
    <text evidence="1">Belongs to the N(4)/N(6)-methyltransferase family.</text>
</comment>
<keyword evidence="3 10" id="KW-0489">Methyltransferase</keyword>
<evidence type="ECO:0000256" key="7">
    <source>
        <dbReference type="ARBA" id="ARBA00047942"/>
    </source>
</evidence>
<dbReference type="AlphaFoldDB" id="A0AA44U8C5"/>
<dbReference type="RefSeq" id="WP_003690807.1">
    <property type="nucleotide sequence ID" value="NZ_AVBE01000002.1"/>
</dbReference>
<dbReference type="Pfam" id="PF02384">
    <property type="entry name" value="N6_Mtase"/>
    <property type="match status" value="1"/>
</dbReference>
<dbReference type="SUPFAM" id="SSF53335">
    <property type="entry name" value="S-adenosyl-L-methionine-dependent methyltransferases"/>
    <property type="match status" value="1"/>
</dbReference>
<evidence type="ECO:0000313" key="10">
    <source>
        <dbReference type="EMBL" id="PHJ35075.1"/>
    </source>
</evidence>
<dbReference type="GO" id="GO:0008170">
    <property type="term" value="F:N-methyltransferase activity"/>
    <property type="evidence" value="ECO:0007669"/>
    <property type="project" value="InterPro"/>
</dbReference>
<dbReference type="GO" id="GO:0032259">
    <property type="term" value="P:methylation"/>
    <property type="evidence" value="ECO:0007669"/>
    <property type="project" value="UniProtKB-KW"/>
</dbReference>
<dbReference type="EMBL" id="AVBE01000002">
    <property type="protein sequence ID" value="PHJ35075.1"/>
    <property type="molecule type" value="Genomic_DNA"/>
</dbReference>
<dbReference type="GO" id="GO:0003677">
    <property type="term" value="F:DNA binding"/>
    <property type="evidence" value="ECO:0007669"/>
    <property type="project" value="InterPro"/>
</dbReference>
<keyword evidence="5" id="KW-0949">S-adenosyl-L-methionine</keyword>
<protein>
    <recommendedName>
        <fullName evidence="2">site-specific DNA-methyltransferase (adenine-specific)</fullName>
        <ecNumber evidence="2">2.1.1.72</ecNumber>
    </recommendedName>
</protein>
<reference evidence="10 11" key="1">
    <citation type="submission" date="2013-08" db="EMBL/GenBank/DDBJ databases">
        <authorList>
            <person name="Trees D."/>
        </authorList>
    </citation>
    <scope>NUCLEOTIDE SEQUENCE [LARGE SCALE GENOMIC DNA]</scope>
    <source>
        <strain evidence="10 11">3502</strain>
    </source>
</reference>
<comment type="caution">
    <text evidence="10">The sequence shown here is derived from an EMBL/GenBank/DDBJ whole genome shotgun (WGS) entry which is preliminary data.</text>
</comment>
<evidence type="ECO:0000256" key="1">
    <source>
        <dbReference type="ARBA" id="ARBA00006594"/>
    </source>
</evidence>
<comment type="catalytic activity">
    <reaction evidence="7">
        <text>a 2'-deoxyadenosine in DNA + S-adenosyl-L-methionine = an N(6)-methyl-2'-deoxyadenosine in DNA + S-adenosyl-L-homocysteine + H(+)</text>
        <dbReference type="Rhea" id="RHEA:15197"/>
        <dbReference type="Rhea" id="RHEA-COMP:12418"/>
        <dbReference type="Rhea" id="RHEA-COMP:12419"/>
        <dbReference type="ChEBI" id="CHEBI:15378"/>
        <dbReference type="ChEBI" id="CHEBI:57856"/>
        <dbReference type="ChEBI" id="CHEBI:59789"/>
        <dbReference type="ChEBI" id="CHEBI:90615"/>
        <dbReference type="ChEBI" id="CHEBI:90616"/>
        <dbReference type="EC" id="2.1.1.72"/>
    </reaction>
</comment>
<evidence type="ECO:0000256" key="5">
    <source>
        <dbReference type="ARBA" id="ARBA00022691"/>
    </source>
</evidence>
<dbReference type="InterPro" id="IPR003356">
    <property type="entry name" value="DNA_methylase_A-5"/>
</dbReference>